<evidence type="ECO:0000256" key="2">
    <source>
        <dbReference type="ARBA" id="ARBA00022741"/>
    </source>
</evidence>
<dbReference type="InterPro" id="IPR032875">
    <property type="entry name" value="Succ_CoA_lig_flav_dom"/>
</dbReference>
<dbReference type="PANTHER" id="PTHR43334">
    <property type="entry name" value="ACETATE--COA LIGASE [ADP-FORMING]"/>
    <property type="match status" value="1"/>
</dbReference>
<dbReference type="PROSITE" id="PS50975">
    <property type="entry name" value="ATP_GRASP"/>
    <property type="match status" value="1"/>
</dbReference>
<dbReference type="InterPro" id="IPR013815">
    <property type="entry name" value="ATP_grasp_subdomain_1"/>
</dbReference>
<evidence type="ECO:0000256" key="3">
    <source>
        <dbReference type="ARBA" id="ARBA00022840"/>
    </source>
</evidence>
<dbReference type="SMART" id="SM00881">
    <property type="entry name" value="CoA_binding"/>
    <property type="match status" value="1"/>
</dbReference>
<dbReference type="Pfam" id="PF13380">
    <property type="entry name" value="CoA_binding_2"/>
    <property type="match status" value="1"/>
</dbReference>
<dbReference type="Gene3D" id="3.40.50.261">
    <property type="entry name" value="Succinyl-CoA synthetase domains"/>
    <property type="match status" value="2"/>
</dbReference>
<dbReference type="Proteomes" id="UP000637074">
    <property type="component" value="Unassembled WGS sequence"/>
</dbReference>
<accession>A0ABQ3N7Q7</accession>
<evidence type="ECO:0000313" key="7">
    <source>
        <dbReference type="Proteomes" id="UP000637074"/>
    </source>
</evidence>
<dbReference type="InterPro" id="IPR043938">
    <property type="entry name" value="Ligase_CoA_dom"/>
</dbReference>
<dbReference type="InterPro" id="IPR011761">
    <property type="entry name" value="ATP-grasp"/>
</dbReference>
<dbReference type="InterPro" id="IPR016102">
    <property type="entry name" value="Succinyl-CoA_synth-like"/>
</dbReference>
<dbReference type="Pfam" id="PF19045">
    <property type="entry name" value="Ligase_CoA_2"/>
    <property type="match status" value="1"/>
</dbReference>
<evidence type="ECO:0000256" key="1">
    <source>
        <dbReference type="ARBA" id="ARBA00022598"/>
    </source>
</evidence>
<gene>
    <name evidence="6" type="ORF">AM1BK_45280</name>
</gene>
<keyword evidence="3 4" id="KW-0067">ATP-binding</keyword>
<evidence type="ECO:0000256" key="4">
    <source>
        <dbReference type="PROSITE-ProRule" id="PRU00409"/>
    </source>
</evidence>
<keyword evidence="2 4" id="KW-0547">Nucleotide-binding</keyword>
<organism evidence="6 7">
    <name type="scientific">Neobacillus kokaensis</name>
    <dbReference type="NCBI Taxonomy" id="2759023"/>
    <lineage>
        <taxon>Bacteria</taxon>
        <taxon>Bacillati</taxon>
        <taxon>Bacillota</taxon>
        <taxon>Bacilli</taxon>
        <taxon>Bacillales</taxon>
        <taxon>Bacillaceae</taxon>
        <taxon>Neobacillus</taxon>
    </lineage>
</organism>
<keyword evidence="1" id="KW-0436">Ligase</keyword>
<sequence>MKNESVTLSSLDALLYPRSVAVLGASQNPNKLGFIQVKALLDGGFAGEIYPINPKAEAIAGLTCYPSLADVPGPIDLAIFCVSADQVQGSLHDCAKKKVKGAIIFASGYSEIGEEGARQQAMMAEIAKKNGIRLIGPNCVGLVNTLNGLVGTFSPAVMSYPLKDQRAVGYVSQSGAFGVLTYMAAAQHGLSFNYFITVGNEVDTEFADFVEYMIHDPKTKVISGYLEGAKDPARLRKLAEEALTCNKPIVVMKTGRSSAGSRAAASHTGSLAGSDQLYDAFFKQTGIVRANDYEEIISFSKLFLSGKLPTGRNTVIITSSGGRGINEADRCEANGLHIIPLSEKTKARIKESIPPYASTSNPIDLTAAASVTNPELFIAPMKALLDDPEVDNIIFTEFPMNWGENHPLLQEFIQQCKASDKFVLIATFPLQGMSIPKGAPELEKNGIPVIPGNLNPISSLAKLVAYSEKYRKNKLASLQEDQRRSGGSIESKQFIHNLLKQGKTLSEFEAGQVLTQYGIPTARKALAVTVEEAIQHANEIGYPVVLKIDSNQILHKTEANGIRLNIKTDEEVKKAYEDILHSAKVYKPEAVINGISVHEMLPKGTEVIVGVSNDPVFGPVIMFGLGGILVETYKDISFRLAPITRQDAMEMIEDIKARAILKGVRGQAPADEDAIIDVLLQVSDLITDAGSLIEELDINPIIVYENGLKAADTLIVSKCEVLEKTEVGG</sequence>
<reference evidence="6 7" key="1">
    <citation type="journal article" date="2022" name="Int. J. Syst. Evol. Microbiol.">
        <title>Neobacillus kokaensis sp. nov., isolated from soil.</title>
        <authorList>
            <person name="Yuki K."/>
            <person name="Matsubara H."/>
            <person name="Yamaguchi S."/>
        </authorList>
    </citation>
    <scope>NUCLEOTIDE SEQUENCE [LARGE SCALE GENOMIC DNA]</scope>
    <source>
        <strain evidence="6 7">LOB 377</strain>
    </source>
</reference>
<dbReference type="Pfam" id="PF13607">
    <property type="entry name" value="Succ_CoA_lig"/>
    <property type="match status" value="1"/>
</dbReference>
<evidence type="ECO:0000259" key="5">
    <source>
        <dbReference type="PROSITE" id="PS50975"/>
    </source>
</evidence>
<evidence type="ECO:0000313" key="6">
    <source>
        <dbReference type="EMBL" id="GHI00986.1"/>
    </source>
</evidence>
<dbReference type="SUPFAM" id="SSF56059">
    <property type="entry name" value="Glutathione synthetase ATP-binding domain-like"/>
    <property type="match status" value="1"/>
</dbReference>
<name>A0ABQ3N7Q7_9BACI</name>
<dbReference type="Gene3D" id="3.30.470.20">
    <property type="entry name" value="ATP-grasp fold, B domain"/>
    <property type="match status" value="1"/>
</dbReference>
<dbReference type="PANTHER" id="PTHR43334:SF1">
    <property type="entry name" value="3-HYDROXYPROPIONATE--COA LIGASE [ADP-FORMING]"/>
    <property type="match status" value="1"/>
</dbReference>
<dbReference type="Gene3D" id="3.40.50.720">
    <property type="entry name" value="NAD(P)-binding Rossmann-like Domain"/>
    <property type="match status" value="1"/>
</dbReference>
<keyword evidence="7" id="KW-1185">Reference proteome</keyword>
<dbReference type="SUPFAM" id="SSF51735">
    <property type="entry name" value="NAD(P)-binding Rossmann-fold domains"/>
    <property type="match status" value="1"/>
</dbReference>
<dbReference type="InterPro" id="IPR036291">
    <property type="entry name" value="NAD(P)-bd_dom_sf"/>
</dbReference>
<dbReference type="SUPFAM" id="SSF52210">
    <property type="entry name" value="Succinyl-CoA synthetase domains"/>
    <property type="match status" value="2"/>
</dbReference>
<protein>
    <submittedName>
        <fullName evidence="6">CoA-binding protein</fullName>
    </submittedName>
</protein>
<dbReference type="EMBL" id="BNDS01000031">
    <property type="protein sequence ID" value="GHI00986.1"/>
    <property type="molecule type" value="Genomic_DNA"/>
</dbReference>
<feature type="domain" description="ATP-grasp" evidence="5">
    <location>
        <begin position="511"/>
        <end position="547"/>
    </location>
</feature>
<dbReference type="InterPro" id="IPR051538">
    <property type="entry name" value="Acyl-CoA_Synth/Transferase"/>
</dbReference>
<dbReference type="InterPro" id="IPR003781">
    <property type="entry name" value="CoA-bd"/>
</dbReference>
<dbReference type="RefSeq" id="WP_191276646.1">
    <property type="nucleotide sequence ID" value="NZ_BNDS01000031.1"/>
</dbReference>
<dbReference type="Pfam" id="PF13549">
    <property type="entry name" value="ATP-grasp_5"/>
    <property type="match status" value="1"/>
</dbReference>
<comment type="caution">
    <text evidence="6">The sequence shown here is derived from an EMBL/GenBank/DDBJ whole genome shotgun (WGS) entry which is preliminary data.</text>
</comment>
<proteinExistence type="predicted"/>
<dbReference type="Gene3D" id="3.30.1490.20">
    <property type="entry name" value="ATP-grasp fold, A domain"/>
    <property type="match status" value="1"/>
</dbReference>